<sequence>MLTVLLTGFFACLAIIVAIGPQSAYLLRQGLRRDRVMLAVLCCLVGDALLLTAGTAGVAVVLEHAPWLLDVLRWAGVAYLSWFAYRSFRSAFTAGKSQKTDDDAGTVHVLMTSQIPTVDPAGGAAQSTATRQKVHVTGVSKVSTVASTALALSIVNPHAWVDSLVVLGTMANSFADQRWFFAAGAFLACIVWHTALAGGGSALAAWLNRPRTWQLIDLSMGAIMLLVAALLAVSGF</sequence>
<dbReference type="InterPro" id="IPR001123">
    <property type="entry name" value="LeuE-type"/>
</dbReference>
<feature type="transmembrane region" description="Helical" evidence="6">
    <location>
        <begin position="179"/>
        <end position="207"/>
    </location>
</feature>
<feature type="transmembrane region" description="Helical" evidence="6">
    <location>
        <begin position="6"/>
        <end position="26"/>
    </location>
</feature>
<dbReference type="GO" id="GO:0005886">
    <property type="term" value="C:plasma membrane"/>
    <property type="evidence" value="ECO:0007669"/>
    <property type="project" value="UniProtKB-SubCell"/>
</dbReference>
<keyword evidence="2" id="KW-1003">Cell membrane</keyword>
<keyword evidence="5 6" id="KW-0472">Membrane</keyword>
<evidence type="ECO:0000256" key="6">
    <source>
        <dbReference type="SAM" id="Phobius"/>
    </source>
</evidence>
<dbReference type="EMBL" id="JACIBT010000011">
    <property type="protein sequence ID" value="MBB3668253.1"/>
    <property type="molecule type" value="Genomic_DNA"/>
</dbReference>
<dbReference type="EMBL" id="JACIBT010000024">
    <property type="protein sequence ID" value="MBB3668498.1"/>
    <property type="molecule type" value="Genomic_DNA"/>
</dbReference>
<dbReference type="PANTHER" id="PTHR30086:SF20">
    <property type="entry name" value="ARGININE EXPORTER PROTEIN ARGO-RELATED"/>
    <property type="match status" value="1"/>
</dbReference>
<dbReference type="RefSeq" id="WP_183358660.1">
    <property type="nucleotide sequence ID" value="NZ_BAABKR010000001.1"/>
</dbReference>
<reference evidence="7 9" key="1">
    <citation type="submission" date="2020-08" db="EMBL/GenBank/DDBJ databases">
        <title>Sequencing the genomes of 1000 actinobacteria strains.</title>
        <authorList>
            <person name="Klenk H.-P."/>
        </authorList>
    </citation>
    <scope>NUCLEOTIDE SEQUENCE [LARGE SCALE GENOMIC DNA]</scope>
    <source>
        <strain evidence="7 9">DSM 28238</strain>
    </source>
</reference>
<gene>
    <name evidence="7" type="ORF">FHX47_001882</name>
    <name evidence="8" type="ORF">FHX47_002138</name>
</gene>
<evidence type="ECO:0000256" key="5">
    <source>
        <dbReference type="ARBA" id="ARBA00023136"/>
    </source>
</evidence>
<dbReference type="PANTHER" id="PTHR30086">
    <property type="entry name" value="ARGININE EXPORTER PROTEIN ARGO"/>
    <property type="match status" value="1"/>
</dbReference>
<evidence type="ECO:0000256" key="1">
    <source>
        <dbReference type="ARBA" id="ARBA00004651"/>
    </source>
</evidence>
<comment type="caution">
    <text evidence="7">The sequence shown here is derived from an EMBL/GenBank/DDBJ whole genome shotgun (WGS) entry which is preliminary data.</text>
</comment>
<keyword evidence="3 6" id="KW-0812">Transmembrane</keyword>
<feature type="transmembrane region" description="Helical" evidence="6">
    <location>
        <begin position="67"/>
        <end position="85"/>
    </location>
</feature>
<dbReference type="AlphaFoldDB" id="A0A7W5TV09"/>
<organism evidence="7 9">
    <name type="scientific">Garicola koreensis</name>
    <dbReference type="NCBI Taxonomy" id="1262554"/>
    <lineage>
        <taxon>Bacteria</taxon>
        <taxon>Bacillati</taxon>
        <taxon>Actinomycetota</taxon>
        <taxon>Actinomycetes</taxon>
        <taxon>Micrococcales</taxon>
        <taxon>Micrococcaceae</taxon>
        <taxon>Garicola</taxon>
    </lineage>
</organism>
<dbReference type="GO" id="GO:0015171">
    <property type="term" value="F:amino acid transmembrane transporter activity"/>
    <property type="evidence" value="ECO:0007669"/>
    <property type="project" value="TreeGrafter"/>
</dbReference>
<keyword evidence="9" id="KW-1185">Reference proteome</keyword>
<comment type="subcellular location">
    <subcellularLocation>
        <location evidence="1">Cell membrane</location>
        <topology evidence="1">Multi-pass membrane protein</topology>
    </subcellularLocation>
</comment>
<name>A0A7W5TV09_9MICC</name>
<evidence type="ECO:0000313" key="9">
    <source>
        <dbReference type="Proteomes" id="UP000547528"/>
    </source>
</evidence>
<feature type="transmembrane region" description="Helical" evidence="6">
    <location>
        <begin position="38"/>
        <end position="61"/>
    </location>
</feature>
<proteinExistence type="predicted"/>
<evidence type="ECO:0000313" key="7">
    <source>
        <dbReference type="EMBL" id="MBB3668253.1"/>
    </source>
</evidence>
<evidence type="ECO:0000256" key="4">
    <source>
        <dbReference type="ARBA" id="ARBA00022989"/>
    </source>
</evidence>
<keyword evidence="4 6" id="KW-1133">Transmembrane helix</keyword>
<accession>A0A7W5TV09</accession>
<feature type="transmembrane region" description="Helical" evidence="6">
    <location>
        <begin position="213"/>
        <end position="233"/>
    </location>
</feature>
<dbReference type="Pfam" id="PF01810">
    <property type="entry name" value="LysE"/>
    <property type="match status" value="1"/>
</dbReference>
<evidence type="ECO:0000256" key="3">
    <source>
        <dbReference type="ARBA" id="ARBA00022692"/>
    </source>
</evidence>
<dbReference type="Proteomes" id="UP000547528">
    <property type="component" value="Unassembled WGS sequence"/>
</dbReference>
<evidence type="ECO:0000256" key="2">
    <source>
        <dbReference type="ARBA" id="ARBA00022475"/>
    </source>
</evidence>
<protein>
    <submittedName>
        <fullName evidence="7">L-lysine exporter family protein LysE/ArgO</fullName>
    </submittedName>
</protein>
<evidence type="ECO:0000313" key="8">
    <source>
        <dbReference type="EMBL" id="MBB3668498.1"/>
    </source>
</evidence>